<dbReference type="PROSITE" id="PS50297">
    <property type="entry name" value="ANK_REP_REGION"/>
    <property type="match status" value="6"/>
</dbReference>
<evidence type="ECO:0000256" key="2">
    <source>
        <dbReference type="ARBA" id="ARBA00023043"/>
    </source>
</evidence>
<reference evidence="5 6" key="2">
    <citation type="submission" date="2018-10" db="EMBL/GenBank/DDBJ databases">
        <authorList>
            <consortium name="Pathogen Informatics"/>
        </authorList>
    </citation>
    <scope>NUCLEOTIDE SEQUENCE [LARGE SCALE GENOMIC DNA]</scope>
</reference>
<dbReference type="PROSITE" id="PS50011">
    <property type="entry name" value="PROTEIN_KINASE_DOM"/>
    <property type="match status" value="1"/>
</dbReference>
<reference evidence="7" key="1">
    <citation type="submission" date="2017-02" db="UniProtKB">
        <authorList>
            <consortium name="WormBaseParasite"/>
        </authorList>
    </citation>
    <scope>IDENTIFICATION</scope>
</reference>
<keyword evidence="1" id="KW-0677">Repeat</keyword>
<evidence type="ECO:0000256" key="1">
    <source>
        <dbReference type="ARBA" id="ARBA00022737"/>
    </source>
</evidence>
<dbReference type="Gene3D" id="1.25.40.20">
    <property type="entry name" value="Ankyrin repeat-containing domain"/>
    <property type="match status" value="3"/>
</dbReference>
<dbReference type="PANTHER" id="PTHR23206:SF7">
    <property type="entry name" value="PROTEIN KINASE DOMAIN-CONTAINING PROTEIN"/>
    <property type="match status" value="1"/>
</dbReference>
<dbReference type="Proteomes" id="UP000274131">
    <property type="component" value="Unassembled WGS sequence"/>
</dbReference>
<keyword evidence="2 3" id="KW-0040">ANK repeat</keyword>
<dbReference type="InterPro" id="IPR011009">
    <property type="entry name" value="Kinase-like_dom_sf"/>
</dbReference>
<dbReference type="InterPro" id="IPR051631">
    <property type="entry name" value="Ankyrin-KH/SAM_domain"/>
</dbReference>
<dbReference type="WBParaSite" id="EVEC_0000148201-mRNA-1">
    <property type="protein sequence ID" value="EVEC_0000148201-mRNA-1"/>
    <property type="gene ID" value="EVEC_0000148201"/>
</dbReference>
<dbReference type="SUPFAM" id="SSF56112">
    <property type="entry name" value="Protein kinase-like (PK-like)"/>
    <property type="match status" value="1"/>
</dbReference>
<dbReference type="EMBL" id="UXUI01007181">
    <property type="protein sequence ID" value="VDD86047.1"/>
    <property type="molecule type" value="Genomic_DNA"/>
</dbReference>
<evidence type="ECO:0000259" key="4">
    <source>
        <dbReference type="PROSITE" id="PS50011"/>
    </source>
</evidence>
<dbReference type="GO" id="GO:0004672">
    <property type="term" value="F:protein kinase activity"/>
    <property type="evidence" value="ECO:0007669"/>
    <property type="project" value="InterPro"/>
</dbReference>
<feature type="repeat" description="ANK" evidence="3">
    <location>
        <begin position="142"/>
        <end position="174"/>
    </location>
</feature>
<feature type="repeat" description="ANK" evidence="3">
    <location>
        <begin position="339"/>
        <end position="371"/>
    </location>
</feature>
<dbReference type="Pfam" id="PF12796">
    <property type="entry name" value="Ank_2"/>
    <property type="match status" value="3"/>
</dbReference>
<feature type="repeat" description="ANK" evidence="3">
    <location>
        <begin position="176"/>
        <end position="208"/>
    </location>
</feature>
<dbReference type="GO" id="GO:0005737">
    <property type="term" value="C:cytoplasm"/>
    <property type="evidence" value="ECO:0007669"/>
    <property type="project" value="TreeGrafter"/>
</dbReference>
<protein>
    <submittedName>
        <fullName evidence="7">Protein kinase domain-containing protein</fullName>
    </submittedName>
</protein>
<dbReference type="PROSITE" id="PS50088">
    <property type="entry name" value="ANK_REPEAT"/>
    <property type="match status" value="6"/>
</dbReference>
<dbReference type="SMART" id="SM00248">
    <property type="entry name" value="ANK"/>
    <property type="match status" value="6"/>
</dbReference>
<dbReference type="Gene3D" id="3.30.200.20">
    <property type="entry name" value="Phosphorylase Kinase, domain 1"/>
    <property type="match status" value="1"/>
</dbReference>
<evidence type="ECO:0000256" key="3">
    <source>
        <dbReference type="PROSITE-ProRule" id="PRU00023"/>
    </source>
</evidence>
<feature type="repeat" description="ANK" evidence="3">
    <location>
        <begin position="306"/>
        <end position="338"/>
    </location>
</feature>
<dbReference type="OrthoDB" id="20872at2759"/>
<dbReference type="PANTHER" id="PTHR23206">
    <property type="entry name" value="MASK PROTEIN"/>
    <property type="match status" value="1"/>
</dbReference>
<dbReference type="InterPro" id="IPR000719">
    <property type="entry name" value="Prot_kinase_dom"/>
</dbReference>
<gene>
    <name evidence="5" type="ORF">EVEC_LOCUS1190</name>
</gene>
<dbReference type="PRINTS" id="PR01415">
    <property type="entry name" value="ANKYRIN"/>
</dbReference>
<accession>A0A0N4UVK8</accession>
<dbReference type="SUPFAM" id="SSF48403">
    <property type="entry name" value="Ankyrin repeat"/>
    <property type="match status" value="1"/>
</dbReference>
<keyword evidence="6" id="KW-1185">Reference proteome</keyword>
<evidence type="ECO:0000313" key="5">
    <source>
        <dbReference type="EMBL" id="VDD86047.1"/>
    </source>
</evidence>
<dbReference type="AlphaFoldDB" id="A0A0N4UVK8"/>
<dbReference type="STRING" id="51028.A0A0N4UVK8"/>
<feature type="domain" description="Protein kinase" evidence="4">
    <location>
        <begin position="448"/>
        <end position="499"/>
    </location>
</feature>
<dbReference type="InterPro" id="IPR002110">
    <property type="entry name" value="Ankyrin_rpt"/>
</dbReference>
<organism evidence="7">
    <name type="scientific">Enterobius vermicularis</name>
    <name type="common">Human pinworm</name>
    <dbReference type="NCBI Taxonomy" id="51028"/>
    <lineage>
        <taxon>Eukaryota</taxon>
        <taxon>Metazoa</taxon>
        <taxon>Ecdysozoa</taxon>
        <taxon>Nematoda</taxon>
        <taxon>Chromadorea</taxon>
        <taxon>Rhabditida</taxon>
        <taxon>Spirurina</taxon>
        <taxon>Oxyuridomorpha</taxon>
        <taxon>Oxyuroidea</taxon>
        <taxon>Oxyuridae</taxon>
        <taxon>Enterobius</taxon>
    </lineage>
</organism>
<feature type="repeat" description="ANK" evidence="3">
    <location>
        <begin position="257"/>
        <end position="289"/>
    </location>
</feature>
<dbReference type="InterPro" id="IPR036770">
    <property type="entry name" value="Ankyrin_rpt-contain_sf"/>
</dbReference>
<evidence type="ECO:0000313" key="6">
    <source>
        <dbReference type="Proteomes" id="UP000274131"/>
    </source>
</evidence>
<dbReference type="GO" id="GO:0005524">
    <property type="term" value="F:ATP binding"/>
    <property type="evidence" value="ECO:0007669"/>
    <property type="project" value="InterPro"/>
</dbReference>
<feature type="repeat" description="ANK" evidence="3">
    <location>
        <begin position="224"/>
        <end position="256"/>
    </location>
</feature>
<proteinExistence type="predicted"/>
<name>A0A0N4UVK8_ENTVE</name>
<evidence type="ECO:0000313" key="7">
    <source>
        <dbReference type="WBParaSite" id="EVEC_0000148201-mRNA-1"/>
    </source>
</evidence>
<dbReference type="GO" id="GO:0045087">
    <property type="term" value="P:innate immune response"/>
    <property type="evidence" value="ECO:0007669"/>
    <property type="project" value="TreeGrafter"/>
</dbReference>
<sequence>MVFIDGAIIDDKVVKELECVFLSEIEDQFEKCYMDKTFSETLEDAIRSIRRRQRLSDEASGFFNKMYTTPQVLMQLFKNCRVTDELKGKMETLKKTVLEKPYKLSNSTKDELVETFPYKAALVLSLIDQNFCTPSQKISSLFDDTPLHEACRKGDIIVIKKLVEGGADINLQGHFFMRTPLHYACQKGRTEIVKYLLSKNADISAADDNLVTFSKIKCTESCKGKWTPLHYACYCGHIEVVEYLLDNEANANSVSKHGSTPLHNACQAGHIEIVTYLLGKGTNINVQNDYGVKFLELNLDNEKNLCKLTPLHYACLTGNIEIVKYLADKGANINVLNKCRKTALHYACVNGNLEIVKCLLSKGADINAKDDILNTNCWRFQRKHVFEIVKLLVENGADVNVVGKNEESIVKFAKSQNKKPPSSVYSCIFNNELIQLLTAEISNESLSLDPNSKIGEGGEATVYKGTLNGKIVAVKVVASMKRQITNLVYLEHPNIVKYM</sequence>